<dbReference type="VEuPathDB" id="VectorBase:AGAMI1_002443"/>
<evidence type="ECO:0000313" key="3">
    <source>
        <dbReference type="EnsemblMetazoa" id="AGAP029849-PA"/>
    </source>
</evidence>
<dbReference type="GO" id="GO:0008270">
    <property type="term" value="F:zinc ion binding"/>
    <property type="evidence" value="ECO:0007669"/>
    <property type="project" value="UniProtKB-KW"/>
</dbReference>
<proteinExistence type="predicted"/>
<dbReference type="Pfam" id="PF19259">
    <property type="entry name" value="Ty3_capsid"/>
    <property type="match status" value="1"/>
</dbReference>
<keyword evidence="1" id="KW-0862">Zinc</keyword>
<dbReference type="InterPro" id="IPR036875">
    <property type="entry name" value="Znf_CCHC_sf"/>
</dbReference>
<name>A0A903XYW1_ANOGA</name>
<dbReference type="PROSITE" id="PS50158">
    <property type="entry name" value="ZF_CCHC"/>
    <property type="match status" value="2"/>
</dbReference>
<evidence type="ECO:0000313" key="4">
    <source>
        <dbReference type="Proteomes" id="UP000007062"/>
    </source>
</evidence>
<keyword evidence="4" id="KW-1185">Reference proteome</keyword>
<accession>A0A903XYW1</accession>
<reference evidence="3 4" key="1">
    <citation type="journal article" date="2002" name="Science">
        <title>The genome sequence of the malaria mosquito Anopheles gambiae.</title>
        <authorList>
            <person name="Holt R.A."/>
            <person name="Subramanian G.M."/>
            <person name="Halpern A."/>
            <person name="Sutton G.G."/>
            <person name="Charlab R."/>
            <person name="Nusskern D.R."/>
            <person name="Wincker P."/>
            <person name="Clark A.G."/>
            <person name="Ribeiro J.M."/>
            <person name="Wides R."/>
            <person name="Salzberg S.L."/>
            <person name="Loftus B."/>
            <person name="Yandell M."/>
            <person name="Majoros W.H."/>
            <person name="Rusch D.B."/>
            <person name="Lai Z."/>
            <person name="Kraft C.L."/>
            <person name="Abril J.F."/>
            <person name="Anthouard V."/>
            <person name="Arensburger P."/>
            <person name="Atkinson P.W."/>
            <person name="Baden H."/>
            <person name="de Berardinis V."/>
            <person name="Baldwin D."/>
            <person name="Benes V."/>
            <person name="Biedler J."/>
            <person name="Blass C."/>
            <person name="Bolanos R."/>
            <person name="Boscus D."/>
            <person name="Barnstead M."/>
            <person name="Cai S."/>
            <person name="Center A."/>
            <person name="Chaturverdi K."/>
            <person name="Christophides G.K."/>
            <person name="Chrystal M.A."/>
            <person name="Clamp M."/>
            <person name="Cravchik A."/>
            <person name="Curwen V."/>
            <person name="Dana A."/>
            <person name="Delcher A."/>
            <person name="Dew I."/>
            <person name="Evans C.A."/>
            <person name="Flanigan M."/>
            <person name="Grundschober-Freimoser A."/>
            <person name="Friedli L."/>
            <person name="Gu Z."/>
            <person name="Guan P."/>
            <person name="Guigo R."/>
            <person name="Hillenmeyer M.E."/>
            <person name="Hladun S.L."/>
            <person name="Hogan J.R."/>
            <person name="Hong Y.S."/>
            <person name="Hoover J."/>
            <person name="Jaillon O."/>
            <person name="Ke Z."/>
            <person name="Kodira C."/>
            <person name="Kokoza E."/>
            <person name="Koutsos A."/>
            <person name="Letunic I."/>
            <person name="Levitsky A."/>
            <person name="Liang Y."/>
            <person name="Lin J.J."/>
            <person name="Lobo N.F."/>
            <person name="Lopez J.R."/>
            <person name="Malek J.A."/>
            <person name="McIntosh T.C."/>
            <person name="Meister S."/>
            <person name="Miller J."/>
            <person name="Mobarry C."/>
            <person name="Mongin E."/>
            <person name="Murphy S.D."/>
            <person name="O'Brochta D.A."/>
            <person name="Pfannkoch C."/>
            <person name="Qi R."/>
            <person name="Regier M.A."/>
            <person name="Remington K."/>
            <person name="Shao H."/>
            <person name="Sharakhova M.V."/>
            <person name="Sitter C.D."/>
            <person name="Shetty J."/>
            <person name="Smith T.J."/>
            <person name="Strong R."/>
            <person name="Sun J."/>
            <person name="Thomasova D."/>
            <person name="Ton L.Q."/>
            <person name="Topalis P."/>
            <person name="Tu Z."/>
            <person name="Unger M.F."/>
            <person name="Walenz B."/>
            <person name="Wang A."/>
            <person name="Wang J."/>
            <person name="Wang M."/>
            <person name="Wang X."/>
            <person name="Woodford K.J."/>
            <person name="Wortman J.R."/>
            <person name="Wu M."/>
            <person name="Yao A."/>
            <person name="Zdobnov E.M."/>
            <person name="Zhang H."/>
            <person name="Zhao Q."/>
            <person name="Zhao S."/>
            <person name="Zhu S.C."/>
            <person name="Zhimulev I."/>
            <person name="Coluzzi M."/>
            <person name="della Torre A."/>
            <person name="Roth C.W."/>
            <person name="Louis C."/>
            <person name="Kalush F."/>
            <person name="Mural R.J."/>
            <person name="Myers E.W."/>
            <person name="Adams M.D."/>
            <person name="Smith H.O."/>
            <person name="Broder S."/>
            <person name="Gardner M.J."/>
            <person name="Fraser C.M."/>
            <person name="Birney E."/>
            <person name="Bork P."/>
            <person name="Brey P.T."/>
            <person name="Venter J.C."/>
            <person name="Weissenbach J."/>
            <person name="Kafatos F.C."/>
            <person name="Collins F.H."/>
            <person name="Hoffman S.L."/>
        </authorList>
    </citation>
    <scope>NUCLEOTIDE SEQUENCE [LARGE SCALE GENOMIC DNA]</scope>
    <source>
        <strain evidence="3 4">PEST</strain>
    </source>
</reference>
<reference evidence="3" key="3">
    <citation type="submission" date="2022-10" db="UniProtKB">
        <authorList>
            <consortium name="EnsemblMetazoa"/>
        </authorList>
    </citation>
    <scope>IDENTIFICATION</scope>
    <source>
        <strain evidence="3">PEST</strain>
    </source>
</reference>
<dbReference type="SUPFAM" id="SSF57756">
    <property type="entry name" value="Retrovirus zinc finger-like domains"/>
    <property type="match status" value="1"/>
</dbReference>
<dbReference type="InterPro" id="IPR001878">
    <property type="entry name" value="Znf_CCHC"/>
</dbReference>
<dbReference type="InterPro" id="IPR045358">
    <property type="entry name" value="Ty3_capsid"/>
</dbReference>
<dbReference type="SMART" id="SM00343">
    <property type="entry name" value="ZnF_C2HC"/>
    <property type="match status" value="2"/>
</dbReference>
<dbReference type="PANTHER" id="PTHR33223:SF6">
    <property type="entry name" value="CCHC-TYPE DOMAIN-CONTAINING PROTEIN"/>
    <property type="match status" value="1"/>
</dbReference>
<sequence length="317" mass="36095">MKDKAAPTSSTQGASFDATSHQLELMALRAKIMEMEQRQTFTDGRLVHPEELKHLIPEFSDGLGINKWINTIRYNSELYGWQDRTMLLYAGSRLTGAASEWYNGFRNTLKTFDEFADTIKKAFPDRCNEAVIHSQLASVYKKISESYTSYVYRVNALGMSGHVSEEAIITYVIRGLSRDPLYDSLVTKDYRDIYDLIDNIKRYESHLLLRKNPERRSPSHINTISPRPIPPRQTTTEPLRCYNCSNHGHHSSQCTQPRRAPGSCFRCGSTSHVIRNCPVPDRRQLTVAAVQGNDNETAHLDSGENGNFVQLEAYQEL</sequence>
<dbReference type="PANTHER" id="PTHR33223">
    <property type="entry name" value="CCHC-TYPE DOMAIN-CONTAINING PROTEIN"/>
    <property type="match status" value="1"/>
</dbReference>
<dbReference type="AlphaFoldDB" id="A0A903XYW1"/>
<organism evidence="3 4">
    <name type="scientific">Anopheles gambiae</name>
    <name type="common">African malaria mosquito</name>
    <dbReference type="NCBI Taxonomy" id="7165"/>
    <lineage>
        <taxon>Eukaryota</taxon>
        <taxon>Metazoa</taxon>
        <taxon>Ecdysozoa</taxon>
        <taxon>Arthropoda</taxon>
        <taxon>Hexapoda</taxon>
        <taxon>Insecta</taxon>
        <taxon>Pterygota</taxon>
        <taxon>Neoptera</taxon>
        <taxon>Endopterygota</taxon>
        <taxon>Diptera</taxon>
        <taxon>Nematocera</taxon>
        <taxon>Culicoidea</taxon>
        <taxon>Culicidae</taxon>
        <taxon>Anophelinae</taxon>
        <taxon>Anopheles</taxon>
    </lineage>
</organism>
<keyword evidence="1" id="KW-0863">Zinc-finger</keyword>
<feature type="domain" description="CCHC-type" evidence="2">
    <location>
        <begin position="240"/>
        <end position="256"/>
    </location>
</feature>
<protein>
    <submittedName>
        <fullName evidence="3">CCHC-type domain-containing protein</fullName>
    </submittedName>
</protein>
<evidence type="ECO:0000256" key="1">
    <source>
        <dbReference type="PROSITE-ProRule" id="PRU00047"/>
    </source>
</evidence>
<dbReference type="Gene3D" id="4.10.60.10">
    <property type="entry name" value="Zinc finger, CCHC-type"/>
    <property type="match status" value="1"/>
</dbReference>
<reference evidence="3 4" key="2">
    <citation type="journal article" date="2004" name="Trends Parasitol.">
        <title>The Anopheles gambiae genome: an update.</title>
        <authorList>
            <person name="Mongin E."/>
            <person name="Louis C."/>
            <person name="Holt R.A."/>
            <person name="Birney E."/>
            <person name="Collins F.H."/>
        </authorList>
    </citation>
    <scope>NUCLEOTIDE SEQUENCE [LARGE SCALE GENOMIC DNA]</scope>
    <source>
        <strain evidence="3 4">PEST</strain>
    </source>
</reference>
<keyword evidence="1" id="KW-0479">Metal-binding</keyword>
<dbReference type="Proteomes" id="UP000007062">
    <property type="component" value="Chromosome 2L"/>
</dbReference>
<dbReference type="EnsemblMetazoa" id="AGAP029849-RA">
    <property type="protein sequence ID" value="AGAP029849-PA"/>
    <property type="gene ID" value="AGAP029849"/>
</dbReference>
<dbReference type="GO" id="GO:0003676">
    <property type="term" value="F:nucleic acid binding"/>
    <property type="evidence" value="ECO:0007669"/>
    <property type="project" value="InterPro"/>
</dbReference>
<feature type="domain" description="CCHC-type" evidence="2">
    <location>
        <begin position="264"/>
        <end position="278"/>
    </location>
</feature>
<dbReference type="Pfam" id="PF00098">
    <property type="entry name" value="zf-CCHC"/>
    <property type="match status" value="1"/>
</dbReference>
<dbReference type="EMBL" id="AAAB01008948">
    <property type="status" value="NOT_ANNOTATED_CDS"/>
    <property type="molecule type" value="Genomic_DNA"/>
</dbReference>
<evidence type="ECO:0000259" key="2">
    <source>
        <dbReference type="PROSITE" id="PS50158"/>
    </source>
</evidence>